<gene>
    <name evidence="2" type="ORF">PGLA_00860</name>
</gene>
<feature type="domain" description="HTH cro/C1-type" evidence="1">
    <location>
        <begin position="9"/>
        <end position="64"/>
    </location>
</feature>
<evidence type="ECO:0000259" key="1">
    <source>
        <dbReference type="PROSITE" id="PS50943"/>
    </source>
</evidence>
<accession>A0A168NNX5</accession>
<dbReference type="SUPFAM" id="SSF47413">
    <property type="entry name" value="lambda repressor-like DNA-binding domains"/>
    <property type="match status" value="1"/>
</dbReference>
<name>A0A168NNX5_9BACL</name>
<evidence type="ECO:0000313" key="3">
    <source>
        <dbReference type="Proteomes" id="UP000076967"/>
    </source>
</evidence>
<dbReference type="InterPro" id="IPR001387">
    <property type="entry name" value="Cro/C1-type_HTH"/>
</dbReference>
<reference evidence="2 3" key="1">
    <citation type="submission" date="2016-03" db="EMBL/GenBank/DDBJ databases">
        <title>Draft genome sequence of Paenibacillus glacialis DSM 22343.</title>
        <authorList>
            <person name="Shin S.-K."/>
            <person name="Yi H."/>
        </authorList>
    </citation>
    <scope>NUCLEOTIDE SEQUENCE [LARGE SCALE GENOMIC DNA]</scope>
    <source>
        <strain evidence="2 3">DSM 22343</strain>
    </source>
</reference>
<proteinExistence type="predicted"/>
<dbReference type="InterPro" id="IPR010982">
    <property type="entry name" value="Lambda_DNA-bd_dom_sf"/>
</dbReference>
<protein>
    <recommendedName>
        <fullName evidence="1">HTH cro/C1-type domain-containing protein</fullName>
    </recommendedName>
</protein>
<dbReference type="GO" id="GO:0003677">
    <property type="term" value="F:DNA binding"/>
    <property type="evidence" value="ECO:0007669"/>
    <property type="project" value="InterPro"/>
</dbReference>
<dbReference type="EMBL" id="LVJH01000002">
    <property type="protein sequence ID" value="OAB45979.1"/>
    <property type="molecule type" value="Genomic_DNA"/>
</dbReference>
<dbReference type="CDD" id="cd00093">
    <property type="entry name" value="HTH_XRE"/>
    <property type="match status" value="1"/>
</dbReference>
<keyword evidence="3" id="KW-1185">Reference proteome</keyword>
<evidence type="ECO:0000313" key="2">
    <source>
        <dbReference type="EMBL" id="OAB45979.1"/>
    </source>
</evidence>
<sequence>MIPRLKDLVIKYREIKGLSRRGLSEYIGLSEKTIQNLETADTYIGSGSAKEIGRSIGLSEYNILISYNYFEVPVIGNELRSNEILTDEQMFEELSFNYTISALPALSKEIRENEAYQTGISKERLEKIRLSFSEDTNVSIEETISLCKVFDKLFSELFVLVAVDFVSDRRAIDVAHTFQKFIQRQTKPPLTFEQIDSKLTSDEIEYLIESLNVYRKLGLTQTK</sequence>
<organism evidence="2 3">
    <name type="scientific">Paenibacillus glacialis</name>
    <dbReference type="NCBI Taxonomy" id="494026"/>
    <lineage>
        <taxon>Bacteria</taxon>
        <taxon>Bacillati</taxon>
        <taxon>Bacillota</taxon>
        <taxon>Bacilli</taxon>
        <taxon>Bacillales</taxon>
        <taxon>Paenibacillaceae</taxon>
        <taxon>Paenibacillus</taxon>
    </lineage>
</organism>
<dbReference type="Proteomes" id="UP000076967">
    <property type="component" value="Unassembled WGS sequence"/>
</dbReference>
<dbReference type="AlphaFoldDB" id="A0A168NNX5"/>
<dbReference type="RefSeq" id="WP_068527364.1">
    <property type="nucleotide sequence ID" value="NZ_LVJH01000002.1"/>
</dbReference>
<dbReference type="PROSITE" id="PS50943">
    <property type="entry name" value="HTH_CROC1"/>
    <property type="match status" value="1"/>
</dbReference>
<comment type="caution">
    <text evidence="2">The sequence shown here is derived from an EMBL/GenBank/DDBJ whole genome shotgun (WGS) entry which is preliminary data.</text>
</comment>